<dbReference type="InterPro" id="IPR023214">
    <property type="entry name" value="HAD_sf"/>
</dbReference>
<evidence type="ECO:0000313" key="1">
    <source>
        <dbReference type="EMBL" id="CAE0274738.1"/>
    </source>
</evidence>
<dbReference type="Pfam" id="PF08282">
    <property type="entry name" value="Hydrolase_3"/>
    <property type="match status" value="1"/>
</dbReference>
<dbReference type="SFLD" id="SFLDS00003">
    <property type="entry name" value="Haloacid_Dehalogenase"/>
    <property type="match status" value="1"/>
</dbReference>
<dbReference type="NCBIfam" id="TIGR00099">
    <property type="entry name" value="Cof-subfamily"/>
    <property type="match status" value="1"/>
</dbReference>
<organism evidence="1">
    <name type="scientific">Spumella elongata</name>
    <dbReference type="NCBI Taxonomy" id="89044"/>
    <lineage>
        <taxon>Eukaryota</taxon>
        <taxon>Sar</taxon>
        <taxon>Stramenopiles</taxon>
        <taxon>Ochrophyta</taxon>
        <taxon>Chrysophyceae</taxon>
        <taxon>Chromulinales</taxon>
        <taxon>Chromulinaceae</taxon>
        <taxon>Spumella</taxon>
    </lineage>
</organism>
<dbReference type="GO" id="GO:0016791">
    <property type="term" value="F:phosphatase activity"/>
    <property type="evidence" value="ECO:0007669"/>
    <property type="project" value="TreeGrafter"/>
</dbReference>
<dbReference type="PROSITE" id="PS01229">
    <property type="entry name" value="COF_2"/>
    <property type="match status" value="1"/>
</dbReference>
<evidence type="ECO:0008006" key="2">
    <source>
        <dbReference type="Google" id="ProtNLM"/>
    </source>
</evidence>
<dbReference type="GO" id="GO:0000287">
    <property type="term" value="F:magnesium ion binding"/>
    <property type="evidence" value="ECO:0007669"/>
    <property type="project" value="TreeGrafter"/>
</dbReference>
<dbReference type="GO" id="GO:0005829">
    <property type="term" value="C:cytosol"/>
    <property type="evidence" value="ECO:0007669"/>
    <property type="project" value="TreeGrafter"/>
</dbReference>
<protein>
    <recommendedName>
        <fullName evidence="2">Haloacid dehalogenase-like hydrolase</fullName>
    </recommendedName>
</protein>
<dbReference type="PANTHER" id="PTHR10000:SF8">
    <property type="entry name" value="HAD SUPERFAMILY HYDROLASE-LIKE, TYPE 3"/>
    <property type="match status" value="1"/>
</dbReference>
<gene>
    <name evidence="1" type="ORF">SELO1098_LOCUS3566</name>
</gene>
<dbReference type="Gene3D" id="3.40.50.1000">
    <property type="entry name" value="HAD superfamily/HAD-like"/>
    <property type="match status" value="1"/>
</dbReference>
<dbReference type="SUPFAM" id="SSF56784">
    <property type="entry name" value="HAD-like"/>
    <property type="match status" value="1"/>
</dbReference>
<sequence>MTKIKVVALDLDGTVLSTKHELSEKTKSVLRRLSDKGVTIVIATGRSPPCLTKYFTSMELSQTSWPGVSYNGACGIVWSAQLSSDGSRSQENVFLDSVPAERALQIISFAEETGSVAQYYNPVLGEAFAVPTTDEHRVLLKRYAELVSRPQILVKHYDEAIALSPAAKVLILSDQAHAVVEIAKKKFTPEEFNIFIGSPDPYFIEFLRPDVSKGSGLVKLCAHLNVDIQQVVAFGDGNNDQEMLTFAGIGVAMKNATPTAKAAANVVLEWTNDEDGVARYLEYMESEGYF</sequence>
<dbReference type="PANTHER" id="PTHR10000">
    <property type="entry name" value="PHOSPHOSERINE PHOSPHATASE"/>
    <property type="match status" value="1"/>
</dbReference>
<dbReference type="PROSITE" id="PS01228">
    <property type="entry name" value="COF_1"/>
    <property type="match status" value="1"/>
</dbReference>
<dbReference type="SFLD" id="SFLDG01140">
    <property type="entry name" value="C2.B:_Phosphomannomutase_and_P"/>
    <property type="match status" value="1"/>
</dbReference>
<dbReference type="Gene3D" id="3.30.1240.10">
    <property type="match status" value="1"/>
</dbReference>
<dbReference type="CDD" id="cd07516">
    <property type="entry name" value="HAD_Pase"/>
    <property type="match status" value="1"/>
</dbReference>
<dbReference type="InterPro" id="IPR036412">
    <property type="entry name" value="HAD-like_sf"/>
</dbReference>
<proteinExistence type="predicted"/>
<dbReference type="InterPro" id="IPR000150">
    <property type="entry name" value="Cof"/>
</dbReference>
<dbReference type="AlphaFoldDB" id="A0A7S3GRU1"/>
<name>A0A7S3GRU1_9STRA</name>
<dbReference type="EMBL" id="HBIC01006879">
    <property type="protein sequence ID" value="CAE0274738.1"/>
    <property type="molecule type" value="Transcribed_RNA"/>
</dbReference>
<accession>A0A7S3GRU1</accession>
<reference evidence="1" key="1">
    <citation type="submission" date="2021-01" db="EMBL/GenBank/DDBJ databases">
        <authorList>
            <person name="Corre E."/>
            <person name="Pelletier E."/>
            <person name="Niang G."/>
            <person name="Scheremetjew M."/>
            <person name="Finn R."/>
            <person name="Kale V."/>
            <person name="Holt S."/>
            <person name="Cochrane G."/>
            <person name="Meng A."/>
            <person name="Brown T."/>
            <person name="Cohen L."/>
        </authorList>
    </citation>
    <scope>NUCLEOTIDE SEQUENCE</scope>
    <source>
        <strain evidence="1">CCAP 955/1</strain>
    </source>
</reference>